<keyword evidence="3" id="KW-0255">Endonuclease</keyword>
<name>A0ABT5FZE9_9ACTN</name>
<feature type="signal peptide" evidence="2">
    <location>
        <begin position="1"/>
        <end position="27"/>
    </location>
</feature>
<comment type="caution">
    <text evidence="3">The sequence shown here is derived from an EMBL/GenBank/DDBJ whole genome shotgun (WGS) entry which is preliminary data.</text>
</comment>
<gene>
    <name evidence="3" type="ORF">PO587_26020</name>
    <name evidence="4" type="ORF">PO587_37090</name>
</gene>
<proteinExistence type="predicted"/>
<evidence type="ECO:0000313" key="5">
    <source>
        <dbReference type="Proteomes" id="UP001221328"/>
    </source>
</evidence>
<feature type="region of interest" description="Disordered" evidence="1">
    <location>
        <begin position="45"/>
        <end position="66"/>
    </location>
</feature>
<protein>
    <submittedName>
        <fullName evidence="3">Endonuclease</fullName>
    </submittedName>
</protein>
<organism evidence="3 5">
    <name type="scientific">Streptomyces gilvifuscus</name>
    <dbReference type="NCBI Taxonomy" id="1550617"/>
    <lineage>
        <taxon>Bacteria</taxon>
        <taxon>Bacillati</taxon>
        <taxon>Actinomycetota</taxon>
        <taxon>Actinomycetes</taxon>
        <taxon>Kitasatosporales</taxon>
        <taxon>Streptomycetaceae</taxon>
        <taxon>Streptomyces</taxon>
    </lineage>
</organism>
<dbReference type="EMBL" id="JAQOSK010000011">
    <property type="protein sequence ID" value="MDC2957920.1"/>
    <property type="molecule type" value="Genomic_DNA"/>
</dbReference>
<sequence>MRRLLACLAAATAALGGLTAAAPSAAAADSGSFSVLSYNVAGLPESLSSASTPRDTSTTAIGQRIA</sequence>
<feature type="non-terminal residue" evidence="3">
    <location>
        <position position="66"/>
    </location>
</feature>
<reference evidence="3" key="2">
    <citation type="submission" date="2023-01" db="EMBL/GenBank/DDBJ databases">
        <authorList>
            <person name="Phongsopitanun W."/>
            <person name="Somphong A."/>
            <person name="Nguyen T.M."/>
        </authorList>
    </citation>
    <scope>NUCLEOTIDE SEQUENCE</scope>
    <source>
        <strain evidence="3">T113</strain>
    </source>
</reference>
<keyword evidence="5" id="KW-1185">Reference proteome</keyword>
<evidence type="ECO:0000313" key="4">
    <source>
        <dbReference type="EMBL" id="MDC2960057.1"/>
    </source>
</evidence>
<dbReference type="Proteomes" id="UP001221328">
    <property type="component" value="Unassembled WGS sequence"/>
</dbReference>
<feature type="compositionally biased region" description="Polar residues" evidence="1">
    <location>
        <begin position="46"/>
        <end position="66"/>
    </location>
</feature>
<evidence type="ECO:0000313" key="3">
    <source>
        <dbReference type="EMBL" id="MDC2957920.1"/>
    </source>
</evidence>
<reference evidence="3 5" key="1">
    <citation type="journal article" date="2015" name="Int. J. Syst. Evol. Microbiol.">
        <title>Streptomyces gilvifuscus sp. nov., an actinomycete that produces antibacterial compounds isolated from soil.</title>
        <authorList>
            <person name="Nguyen T.M."/>
            <person name="Kim J."/>
        </authorList>
    </citation>
    <scope>NUCLEOTIDE SEQUENCE [LARGE SCALE GENOMIC DNA]</scope>
    <source>
        <strain evidence="3 5">T113</strain>
    </source>
</reference>
<feature type="chain" id="PRO_5045032328" evidence="2">
    <location>
        <begin position="28"/>
        <end position="66"/>
    </location>
</feature>
<keyword evidence="3" id="KW-0540">Nuclease</keyword>
<keyword evidence="2" id="KW-0732">Signal</keyword>
<keyword evidence="3" id="KW-0378">Hydrolase</keyword>
<dbReference type="GO" id="GO:0004519">
    <property type="term" value="F:endonuclease activity"/>
    <property type="evidence" value="ECO:0007669"/>
    <property type="project" value="UniProtKB-KW"/>
</dbReference>
<accession>A0ABT5FZE9</accession>
<evidence type="ECO:0000256" key="1">
    <source>
        <dbReference type="SAM" id="MobiDB-lite"/>
    </source>
</evidence>
<dbReference type="EMBL" id="JAQOSK010000019">
    <property type="protein sequence ID" value="MDC2960057.1"/>
    <property type="molecule type" value="Genomic_DNA"/>
</dbReference>
<evidence type="ECO:0000256" key="2">
    <source>
        <dbReference type="SAM" id="SignalP"/>
    </source>
</evidence>